<dbReference type="EMBL" id="WOFH01000013">
    <property type="protein sequence ID" value="MUN41184.1"/>
    <property type="molecule type" value="Genomic_DNA"/>
</dbReference>
<evidence type="ECO:0000256" key="7">
    <source>
        <dbReference type="SAM" id="Phobius"/>
    </source>
</evidence>
<evidence type="ECO:0000256" key="3">
    <source>
        <dbReference type="ARBA" id="ARBA00009370"/>
    </source>
</evidence>
<evidence type="ECO:0000313" key="9">
    <source>
        <dbReference type="EMBL" id="MUN41184.1"/>
    </source>
</evidence>
<feature type="domain" description="Peptidase S26" evidence="8">
    <location>
        <begin position="53"/>
        <end position="138"/>
    </location>
</feature>
<organism evidence="9 10">
    <name type="scientific">Actinomadura litoris</name>
    <dbReference type="NCBI Taxonomy" id="2678616"/>
    <lineage>
        <taxon>Bacteria</taxon>
        <taxon>Bacillati</taxon>
        <taxon>Actinomycetota</taxon>
        <taxon>Actinomycetes</taxon>
        <taxon>Streptosporangiales</taxon>
        <taxon>Thermomonosporaceae</taxon>
        <taxon>Actinomadura</taxon>
    </lineage>
</organism>
<feature type="active site" evidence="6">
    <location>
        <position position="72"/>
    </location>
</feature>
<dbReference type="PROSITE" id="PS00761">
    <property type="entry name" value="SPASE_I_3"/>
    <property type="match status" value="1"/>
</dbReference>
<dbReference type="InterPro" id="IPR000223">
    <property type="entry name" value="Pept_S26A_signal_pept_1"/>
</dbReference>
<dbReference type="Proteomes" id="UP000432015">
    <property type="component" value="Unassembled WGS sequence"/>
</dbReference>
<dbReference type="CDD" id="cd06530">
    <property type="entry name" value="S26_SPase_I"/>
    <property type="match status" value="1"/>
</dbReference>
<dbReference type="EC" id="3.4.21.89" evidence="4"/>
<proteinExistence type="inferred from homology"/>
<evidence type="ECO:0000256" key="5">
    <source>
        <dbReference type="ARBA" id="ARBA00022801"/>
    </source>
</evidence>
<dbReference type="PANTHER" id="PTHR43390:SF1">
    <property type="entry name" value="CHLOROPLAST PROCESSING PEPTIDASE"/>
    <property type="match status" value="1"/>
</dbReference>
<feature type="domain" description="Peptidase S26" evidence="8">
    <location>
        <begin position="150"/>
        <end position="184"/>
    </location>
</feature>
<evidence type="ECO:0000259" key="8">
    <source>
        <dbReference type="Pfam" id="PF10502"/>
    </source>
</evidence>
<comment type="catalytic activity">
    <reaction evidence="1">
        <text>Cleavage of hydrophobic, N-terminal signal or leader sequences from secreted and periplasmic proteins.</text>
        <dbReference type="EC" id="3.4.21.89"/>
    </reaction>
</comment>
<gene>
    <name evidence="9" type="ORF">GNZ18_31960</name>
</gene>
<comment type="subcellular location">
    <subcellularLocation>
        <location evidence="2">Cell membrane</location>
        <topology evidence="2">Single-pass type II membrane protein</topology>
    </subcellularLocation>
</comment>
<evidence type="ECO:0000313" key="10">
    <source>
        <dbReference type="Proteomes" id="UP000432015"/>
    </source>
</evidence>
<dbReference type="GO" id="GO:0004252">
    <property type="term" value="F:serine-type endopeptidase activity"/>
    <property type="evidence" value="ECO:0007669"/>
    <property type="project" value="InterPro"/>
</dbReference>
<protein>
    <recommendedName>
        <fullName evidence="4">signal peptidase I</fullName>
        <ecNumber evidence="4">3.4.21.89</ecNumber>
    </recommendedName>
</protein>
<feature type="transmembrane region" description="Helical" evidence="7">
    <location>
        <begin position="14"/>
        <end position="33"/>
    </location>
</feature>
<evidence type="ECO:0000256" key="2">
    <source>
        <dbReference type="ARBA" id="ARBA00004401"/>
    </source>
</evidence>
<dbReference type="GO" id="GO:0005886">
    <property type="term" value="C:plasma membrane"/>
    <property type="evidence" value="ECO:0007669"/>
    <property type="project" value="UniProtKB-SubCell"/>
</dbReference>
<keyword evidence="10" id="KW-1185">Reference proteome</keyword>
<dbReference type="PANTHER" id="PTHR43390">
    <property type="entry name" value="SIGNAL PEPTIDASE I"/>
    <property type="match status" value="1"/>
</dbReference>
<keyword evidence="7" id="KW-1133">Transmembrane helix</keyword>
<evidence type="ECO:0000256" key="1">
    <source>
        <dbReference type="ARBA" id="ARBA00000677"/>
    </source>
</evidence>
<name>A0A7K1L9U7_9ACTN</name>
<reference evidence="9 10" key="1">
    <citation type="submission" date="2019-11" db="EMBL/GenBank/DDBJ databases">
        <authorList>
            <person name="Cao P."/>
        </authorList>
    </citation>
    <scope>NUCLEOTIDE SEQUENCE [LARGE SCALE GENOMIC DNA]</scope>
    <source>
        <strain evidence="9 10">NEAU-AAG5</strain>
    </source>
</reference>
<dbReference type="GO" id="GO:0006465">
    <property type="term" value="P:signal peptide processing"/>
    <property type="evidence" value="ECO:0007669"/>
    <property type="project" value="InterPro"/>
</dbReference>
<evidence type="ECO:0000256" key="4">
    <source>
        <dbReference type="ARBA" id="ARBA00013208"/>
    </source>
</evidence>
<dbReference type="InterPro" id="IPR019758">
    <property type="entry name" value="Pept_S26A_signal_pept_1_CS"/>
</dbReference>
<dbReference type="Pfam" id="PF10502">
    <property type="entry name" value="Peptidase_S26"/>
    <property type="match status" value="2"/>
</dbReference>
<comment type="caution">
    <text evidence="9">The sequence shown here is derived from an EMBL/GenBank/DDBJ whole genome shotgun (WGS) entry which is preliminary data.</text>
</comment>
<dbReference type="InterPro" id="IPR019533">
    <property type="entry name" value="Peptidase_S26"/>
</dbReference>
<dbReference type="InterPro" id="IPR036286">
    <property type="entry name" value="LexA/Signal_pep-like_sf"/>
</dbReference>
<feature type="active site" evidence="6">
    <location>
        <position position="127"/>
    </location>
</feature>
<keyword evidence="7" id="KW-0812">Transmembrane</keyword>
<comment type="similarity">
    <text evidence="3">Belongs to the peptidase S26 family.</text>
</comment>
<dbReference type="GO" id="GO:0009003">
    <property type="term" value="F:signal peptidase activity"/>
    <property type="evidence" value="ECO:0007669"/>
    <property type="project" value="UniProtKB-EC"/>
</dbReference>
<dbReference type="PRINTS" id="PR00727">
    <property type="entry name" value="LEADERPTASE"/>
</dbReference>
<dbReference type="Gene3D" id="2.10.109.10">
    <property type="entry name" value="Umud Fragment, subunit A"/>
    <property type="match status" value="1"/>
</dbReference>
<evidence type="ECO:0000256" key="6">
    <source>
        <dbReference type="PIRSR" id="PIRSR600223-1"/>
    </source>
</evidence>
<accession>A0A7K1L9U7</accession>
<sequence>MTEPRVIKRRRTRAARVSVGTAPGLVLGIGALLAGADPITALGVFAVACGGAAAASALLARRFVQVTVRGPSMLPTYEDGDRLLVRRTHAVRSGDVVVIDQPRFEVSRKGPGDHVPEWKNGHGWMIKRAVAVPGERIPRAEIPELEALPGDRVPEGMLVVLGDNREESFDSRHLGFVSLEKVLGVPMGRRK</sequence>
<dbReference type="AlphaFoldDB" id="A0A7K1L9U7"/>
<dbReference type="SUPFAM" id="SSF51306">
    <property type="entry name" value="LexA/Signal peptidase"/>
    <property type="match status" value="1"/>
</dbReference>
<feature type="transmembrane region" description="Helical" evidence="7">
    <location>
        <begin position="39"/>
        <end position="60"/>
    </location>
</feature>
<keyword evidence="7" id="KW-0472">Membrane</keyword>
<keyword evidence="5" id="KW-0378">Hydrolase</keyword>